<dbReference type="InterPro" id="IPR001075">
    <property type="entry name" value="NIF_FeS_clus_asmbl_NifU_C"/>
</dbReference>
<name>A0A1Q2D2H7_9ACTN</name>
<dbReference type="EMBL" id="CP019607">
    <property type="protein sequence ID" value="AQP52535.1"/>
    <property type="molecule type" value="Genomic_DNA"/>
</dbReference>
<comment type="function">
    <text evidence="1">May be involved in the formation or repair of [Fe-S] clusters present in iron-sulfur proteins.</text>
</comment>
<evidence type="ECO:0000259" key="2">
    <source>
        <dbReference type="Pfam" id="PF01106"/>
    </source>
</evidence>
<keyword evidence="4" id="KW-1185">Reference proteome</keyword>
<dbReference type="GO" id="GO:0016226">
    <property type="term" value="P:iron-sulfur cluster assembly"/>
    <property type="evidence" value="ECO:0007669"/>
    <property type="project" value="InterPro"/>
</dbReference>
<dbReference type="KEGG" id="tfa:BW733_08440"/>
<dbReference type="GO" id="GO:0051536">
    <property type="term" value="F:iron-sulfur cluster binding"/>
    <property type="evidence" value="ECO:0007669"/>
    <property type="project" value="InterPro"/>
</dbReference>
<dbReference type="InterPro" id="IPR034904">
    <property type="entry name" value="FSCA_dom_sf"/>
</dbReference>
<dbReference type="AlphaFoldDB" id="A0A1Q2D2H7"/>
<proteinExistence type="predicted"/>
<gene>
    <name evidence="3" type="ORF">BW733_08440</name>
</gene>
<evidence type="ECO:0000313" key="4">
    <source>
        <dbReference type="Proteomes" id="UP000188235"/>
    </source>
</evidence>
<dbReference type="Proteomes" id="UP000188235">
    <property type="component" value="Chromosome"/>
</dbReference>
<evidence type="ECO:0000256" key="1">
    <source>
        <dbReference type="ARBA" id="ARBA00049958"/>
    </source>
</evidence>
<dbReference type="GO" id="GO:0005506">
    <property type="term" value="F:iron ion binding"/>
    <property type="evidence" value="ECO:0007669"/>
    <property type="project" value="InterPro"/>
</dbReference>
<protein>
    <recommendedName>
        <fullName evidence="2">NIF system FeS cluster assembly NifU C-terminal domain-containing protein</fullName>
    </recommendedName>
</protein>
<feature type="domain" description="NIF system FeS cluster assembly NifU C-terminal" evidence="2">
    <location>
        <begin position="98"/>
        <end position="162"/>
    </location>
</feature>
<dbReference type="SUPFAM" id="SSF117916">
    <property type="entry name" value="Fe-S cluster assembly (FSCA) domain-like"/>
    <property type="match status" value="1"/>
</dbReference>
<reference evidence="3 4" key="1">
    <citation type="journal article" date="2008" name="Int. J. Syst. Evol. Microbiol.">
        <title>Tessaracoccus flavescens sp. nov., isolated from marine sediment.</title>
        <authorList>
            <person name="Lee D.W."/>
            <person name="Lee S.D."/>
        </authorList>
    </citation>
    <scope>NUCLEOTIDE SEQUENCE [LARGE SCALE GENOMIC DNA]</scope>
    <source>
        <strain evidence="3 4">SST-39T</strain>
    </source>
</reference>
<dbReference type="Gene3D" id="3.30.300.130">
    <property type="entry name" value="Fe-S cluster assembly (FSCA)"/>
    <property type="match status" value="1"/>
</dbReference>
<dbReference type="STRING" id="399497.BW733_08440"/>
<accession>A0A1Q2D2H7</accession>
<dbReference type="Pfam" id="PF01106">
    <property type="entry name" value="NifU"/>
    <property type="match status" value="1"/>
</dbReference>
<evidence type="ECO:0000313" key="3">
    <source>
        <dbReference type="EMBL" id="AQP52535.1"/>
    </source>
</evidence>
<sequence length="179" mass="19378">MHPQAVADEPLAVRWVTDVDLPVGRVLAAPGTVGPLLEFGVLTKLFVEPDGVWAWLSPAQSWAEHGPRIRDAIAKAVDLDGWQIEEGSAELLGLIAREVLDGELKSYVDSHGGHITVADTTEDTLTLNFEGACEDCPAAASTLHDRIEAAVKRRYPGLKRIERSGGPQRGRGFLGLPRR</sequence>
<organism evidence="3 4">
    <name type="scientific">Tessaracoccus flavescens</name>
    <dbReference type="NCBI Taxonomy" id="399497"/>
    <lineage>
        <taxon>Bacteria</taxon>
        <taxon>Bacillati</taxon>
        <taxon>Actinomycetota</taxon>
        <taxon>Actinomycetes</taxon>
        <taxon>Propionibacteriales</taxon>
        <taxon>Propionibacteriaceae</taxon>
        <taxon>Tessaracoccus</taxon>
    </lineage>
</organism>